<evidence type="ECO:0000256" key="3">
    <source>
        <dbReference type="ARBA" id="ARBA00022448"/>
    </source>
</evidence>
<gene>
    <name evidence="9" type="ORF">DRJ00_04035</name>
</gene>
<dbReference type="InterPro" id="IPR020846">
    <property type="entry name" value="MFS_dom"/>
</dbReference>
<keyword evidence="6 7" id="KW-0472">Membrane</keyword>
<keyword evidence="5 7" id="KW-1133">Transmembrane helix</keyword>
<comment type="similarity">
    <text evidence="2">Belongs to the major facilitator superfamily.</text>
</comment>
<sequence length="396" mass="43235">MNKRMLTFLLFMIFTICAFYFLALQKTLFDIGLTYKLTGSQKGNLVTVSSLGYIAANLVGGYLSESLGKKQVILAGLLLSTAGAFLFAHISSLKITPYSYYLALLLVFFIGAGSGVMDGISNALIIDLHPERKAIYLNLSHAFFAIGAVGGPVIAGYLMQLFNWQSVYYFLGLVSLLFLFPFAFQRCPSPKKGKEKINIKAIEHLLKNRIFLSLNLCMLLYVGAEIGLGSWLCEYLRVSEYFRLSQMESGIFLSYFWIAMLIGRFIYGSLVERSSYTLALSISSVGGIICILAFLLTRQLTLAAISIFLYGLFLSGMFATIISLGGEKFSRYSGATSGILVASGGIGGAIFPNLIGRISDIKALGLRVGFGVCILCLVGILVIILSISRSQLEQKS</sequence>
<dbReference type="InterPro" id="IPR011701">
    <property type="entry name" value="MFS"/>
</dbReference>
<accession>A0A497E433</accession>
<evidence type="ECO:0000256" key="5">
    <source>
        <dbReference type="ARBA" id="ARBA00022989"/>
    </source>
</evidence>
<keyword evidence="3" id="KW-0813">Transport</keyword>
<dbReference type="PANTHER" id="PTHR23514">
    <property type="entry name" value="BYPASS OF STOP CODON PROTEIN 6"/>
    <property type="match status" value="1"/>
</dbReference>
<feature type="transmembrane region" description="Helical" evidence="7">
    <location>
        <begin position="166"/>
        <end position="184"/>
    </location>
</feature>
<comment type="caution">
    <text evidence="9">The sequence shown here is derived from an EMBL/GenBank/DDBJ whole genome shotgun (WGS) entry which is preliminary data.</text>
</comment>
<evidence type="ECO:0000259" key="8">
    <source>
        <dbReference type="PROSITE" id="PS50850"/>
    </source>
</evidence>
<evidence type="ECO:0000313" key="10">
    <source>
        <dbReference type="Proteomes" id="UP000279422"/>
    </source>
</evidence>
<feature type="transmembrane region" description="Helical" evidence="7">
    <location>
        <begin position="45"/>
        <end position="63"/>
    </location>
</feature>
<dbReference type="Pfam" id="PF07690">
    <property type="entry name" value="MFS_1"/>
    <property type="match status" value="1"/>
</dbReference>
<dbReference type="AlphaFoldDB" id="A0A497E433"/>
<evidence type="ECO:0000256" key="4">
    <source>
        <dbReference type="ARBA" id="ARBA00022692"/>
    </source>
</evidence>
<keyword evidence="4 7" id="KW-0812">Transmembrane</keyword>
<feature type="transmembrane region" description="Helical" evidence="7">
    <location>
        <begin position="368"/>
        <end position="387"/>
    </location>
</feature>
<feature type="transmembrane region" description="Helical" evidence="7">
    <location>
        <begin position="136"/>
        <end position="160"/>
    </location>
</feature>
<evidence type="ECO:0000256" key="6">
    <source>
        <dbReference type="ARBA" id="ARBA00023136"/>
    </source>
</evidence>
<dbReference type="InterPro" id="IPR036259">
    <property type="entry name" value="MFS_trans_sf"/>
</dbReference>
<proteinExistence type="inferred from homology"/>
<dbReference type="PANTHER" id="PTHR23514:SF3">
    <property type="entry name" value="BYPASS OF STOP CODON PROTEIN 6"/>
    <property type="match status" value="1"/>
</dbReference>
<dbReference type="InterPro" id="IPR051788">
    <property type="entry name" value="MFS_Transporter"/>
</dbReference>
<feature type="domain" description="Major facilitator superfamily (MFS) profile" evidence="8">
    <location>
        <begin position="6"/>
        <end position="391"/>
    </location>
</feature>
<comment type="subcellular location">
    <subcellularLocation>
        <location evidence="1">Endomembrane system</location>
        <topology evidence="1">Multi-pass membrane protein</topology>
    </subcellularLocation>
</comment>
<evidence type="ECO:0000256" key="1">
    <source>
        <dbReference type="ARBA" id="ARBA00004127"/>
    </source>
</evidence>
<feature type="transmembrane region" description="Helical" evidence="7">
    <location>
        <begin position="252"/>
        <end position="271"/>
    </location>
</feature>
<dbReference type="GO" id="GO:0016020">
    <property type="term" value="C:membrane"/>
    <property type="evidence" value="ECO:0007669"/>
    <property type="project" value="TreeGrafter"/>
</dbReference>
<feature type="transmembrane region" description="Helical" evidence="7">
    <location>
        <begin position="337"/>
        <end position="356"/>
    </location>
</feature>
<dbReference type="Proteomes" id="UP000279422">
    <property type="component" value="Unassembled WGS sequence"/>
</dbReference>
<dbReference type="GO" id="GO:0012505">
    <property type="term" value="C:endomembrane system"/>
    <property type="evidence" value="ECO:0007669"/>
    <property type="project" value="UniProtKB-SubCell"/>
</dbReference>
<evidence type="ECO:0000256" key="2">
    <source>
        <dbReference type="ARBA" id="ARBA00008335"/>
    </source>
</evidence>
<dbReference type="GO" id="GO:0022857">
    <property type="term" value="F:transmembrane transporter activity"/>
    <property type="evidence" value="ECO:0007669"/>
    <property type="project" value="InterPro"/>
</dbReference>
<evidence type="ECO:0000256" key="7">
    <source>
        <dbReference type="SAM" id="Phobius"/>
    </source>
</evidence>
<feature type="transmembrane region" description="Helical" evidence="7">
    <location>
        <begin position="210"/>
        <end position="232"/>
    </location>
</feature>
<reference evidence="9 10" key="1">
    <citation type="submission" date="2018-06" db="EMBL/GenBank/DDBJ databases">
        <title>Extensive metabolic versatility and redundancy in microbially diverse, dynamic hydrothermal sediments.</title>
        <authorList>
            <person name="Dombrowski N."/>
            <person name="Teske A."/>
            <person name="Baker B.J."/>
        </authorList>
    </citation>
    <scope>NUCLEOTIDE SEQUENCE [LARGE SCALE GENOMIC DNA]</scope>
    <source>
        <strain evidence="9">B47_G16</strain>
    </source>
</reference>
<feature type="transmembrane region" description="Helical" evidence="7">
    <location>
        <begin position="98"/>
        <end position="124"/>
    </location>
</feature>
<dbReference type="PROSITE" id="PS50850">
    <property type="entry name" value="MFS"/>
    <property type="match status" value="1"/>
</dbReference>
<dbReference type="Gene3D" id="1.20.1250.20">
    <property type="entry name" value="MFS general substrate transporter like domains"/>
    <property type="match status" value="2"/>
</dbReference>
<feature type="transmembrane region" description="Helical" evidence="7">
    <location>
        <begin position="72"/>
        <end position="92"/>
    </location>
</feature>
<feature type="transmembrane region" description="Helical" evidence="7">
    <location>
        <begin position="302"/>
        <end position="325"/>
    </location>
</feature>
<dbReference type="SUPFAM" id="SSF103473">
    <property type="entry name" value="MFS general substrate transporter"/>
    <property type="match status" value="1"/>
</dbReference>
<feature type="transmembrane region" description="Helical" evidence="7">
    <location>
        <begin position="278"/>
        <end position="296"/>
    </location>
</feature>
<protein>
    <recommendedName>
        <fullName evidence="8">Major facilitator superfamily (MFS) profile domain-containing protein</fullName>
    </recommendedName>
</protein>
<dbReference type="EMBL" id="QMPZ01000042">
    <property type="protein sequence ID" value="RLE09518.1"/>
    <property type="molecule type" value="Genomic_DNA"/>
</dbReference>
<evidence type="ECO:0000313" key="9">
    <source>
        <dbReference type="EMBL" id="RLE09518.1"/>
    </source>
</evidence>
<name>A0A497E433_UNCAE</name>
<organism evidence="9 10">
    <name type="scientific">Aerophobetes bacterium</name>
    <dbReference type="NCBI Taxonomy" id="2030807"/>
    <lineage>
        <taxon>Bacteria</taxon>
        <taxon>Candidatus Aerophobota</taxon>
    </lineage>
</organism>